<gene>
    <name evidence="8" type="ORF">H8717_08975</name>
</gene>
<dbReference type="SUPFAM" id="SSF53383">
    <property type="entry name" value="PLP-dependent transferases"/>
    <property type="match status" value="1"/>
</dbReference>
<dbReference type="InterPro" id="IPR004839">
    <property type="entry name" value="Aminotransferase_I/II_large"/>
</dbReference>
<comment type="similarity">
    <text evidence="2 6">Belongs to the class-I pyridoxal-phosphate-dependent aminotransferase family.</text>
</comment>
<dbReference type="InterPro" id="IPR015424">
    <property type="entry name" value="PyrdxlP-dep_Trfase"/>
</dbReference>
<accession>A0ABR7NJF4</accession>
<dbReference type="InterPro" id="IPR015422">
    <property type="entry name" value="PyrdxlP-dep_Trfase_small"/>
</dbReference>
<keyword evidence="5" id="KW-0663">Pyridoxal phosphate</keyword>
<dbReference type="InterPro" id="IPR015421">
    <property type="entry name" value="PyrdxlP-dep_Trfase_major"/>
</dbReference>
<evidence type="ECO:0000256" key="5">
    <source>
        <dbReference type="ARBA" id="ARBA00022898"/>
    </source>
</evidence>
<protein>
    <recommendedName>
        <fullName evidence="6">Aminotransferase</fullName>
        <ecNumber evidence="6">2.6.1.-</ecNumber>
    </recommendedName>
</protein>
<evidence type="ECO:0000256" key="3">
    <source>
        <dbReference type="ARBA" id="ARBA00022576"/>
    </source>
</evidence>
<dbReference type="GO" id="GO:0008483">
    <property type="term" value="F:transaminase activity"/>
    <property type="evidence" value="ECO:0007669"/>
    <property type="project" value="UniProtKB-KW"/>
</dbReference>
<dbReference type="EMBL" id="JACRTB010000012">
    <property type="protein sequence ID" value="MBC8576534.1"/>
    <property type="molecule type" value="Genomic_DNA"/>
</dbReference>
<dbReference type="Gene3D" id="3.90.1150.10">
    <property type="entry name" value="Aspartate Aminotransferase, domain 1"/>
    <property type="match status" value="1"/>
</dbReference>
<sequence>MSVRIAERMNRMEPSGIRKVNEKALAMERAGEKVIHFEIGRPDFDTPDYIKQAACKALAEGRVHYTSNFGLMELRCAISDKLRRENNIIYQPTEILVTVGLSEAVFAVLATLLNAGDEILVPDPVWINYINVPNFLGAKAVSYHLIEENGFQIDLEEIRAKLTDKTRAIVIVTPNNPTGGVLTENMLRELAGIAIEHNLMVISDEVYERLIYDGEKHISIASLPGMKERTFTMNGMSKAYAMDGWRLGYVAAPEEYITVMNKFHQHNTTCAPNFVQMAAITALRDEADEVQRMVREYQDRRDYAAKSINEISGLSCRSPKGSFYIFINCKKLGIKSAVLADYLLEKAKIALVPGDVFGPGGEGYLRMSFANSYENIVEGCKRLKEAIDAL</sequence>
<keyword evidence="9" id="KW-1185">Reference proteome</keyword>
<evidence type="ECO:0000259" key="7">
    <source>
        <dbReference type="Pfam" id="PF00155"/>
    </source>
</evidence>
<reference evidence="8 9" key="1">
    <citation type="submission" date="2020-08" db="EMBL/GenBank/DDBJ databases">
        <title>Genome public.</title>
        <authorList>
            <person name="Liu C."/>
            <person name="Sun Q."/>
        </authorList>
    </citation>
    <scope>NUCLEOTIDE SEQUENCE [LARGE SCALE GENOMIC DNA]</scope>
    <source>
        <strain evidence="8 9">BX1</strain>
    </source>
</reference>
<dbReference type="Gene3D" id="3.40.640.10">
    <property type="entry name" value="Type I PLP-dependent aspartate aminotransferase-like (Major domain)"/>
    <property type="match status" value="1"/>
</dbReference>
<evidence type="ECO:0000256" key="6">
    <source>
        <dbReference type="RuleBase" id="RU000481"/>
    </source>
</evidence>
<keyword evidence="4 6" id="KW-0808">Transferase</keyword>
<evidence type="ECO:0000256" key="4">
    <source>
        <dbReference type="ARBA" id="ARBA00022679"/>
    </source>
</evidence>
<dbReference type="RefSeq" id="WP_262400045.1">
    <property type="nucleotide sequence ID" value="NZ_JACRTB010000012.1"/>
</dbReference>
<name>A0ABR7NJF4_9FIRM</name>
<evidence type="ECO:0000256" key="2">
    <source>
        <dbReference type="ARBA" id="ARBA00007441"/>
    </source>
</evidence>
<evidence type="ECO:0000313" key="9">
    <source>
        <dbReference type="Proteomes" id="UP000658131"/>
    </source>
</evidence>
<dbReference type="PANTHER" id="PTHR46383">
    <property type="entry name" value="ASPARTATE AMINOTRANSFERASE"/>
    <property type="match status" value="1"/>
</dbReference>
<dbReference type="PANTHER" id="PTHR46383:SF3">
    <property type="entry name" value="ASPARTATE AMINOTRANSFERASE-RELATED"/>
    <property type="match status" value="1"/>
</dbReference>
<comment type="caution">
    <text evidence="8">The sequence shown here is derived from an EMBL/GenBank/DDBJ whole genome shotgun (WGS) entry which is preliminary data.</text>
</comment>
<proteinExistence type="inferred from homology"/>
<dbReference type="InterPro" id="IPR050596">
    <property type="entry name" value="AspAT/PAT-like"/>
</dbReference>
<keyword evidence="3 6" id="KW-0032">Aminotransferase</keyword>
<comment type="cofactor">
    <cofactor evidence="1 6">
        <name>pyridoxal 5'-phosphate</name>
        <dbReference type="ChEBI" id="CHEBI:597326"/>
    </cofactor>
</comment>
<evidence type="ECO:0000313" key="8">
    <source>
        <dbReference type="EMBL" id="MBC8576534.1"/>
    </source>
</evidence>
<organism evidence="8 9">
    <name type="scientific">Yanshouia hominis</name>
    <dbReference type="NCBI Taxonomy" id="2763673"/>
    <lineage>
        <taxon>Bacteria</taxon>
        <taxon>Bacillati</taxon>
        <taxon>Bacillota</taxon>
        <taxon>Clostridia</taxon>
        <taxon>Eubacteriales</taxon>
        <taxon>Oscillospiraceae</taxon>
        <taxon>Yanshouia</taxon>
    </lineage>
</organism>
<dbReference type="EC" id="2.6.1.-" evidence="6"/>
<dbReference type="CDD" id="cd00609">
    <property type="entry name" value="AAT_like"/>
    <property type="match status" value="1"/>
</dbReference>
<dbReference type="InterPro" id="IPR004838">
    <property type="entry name" value="NHTrfase_class1_PyrdxlP-BS"/>
</dbReference>
<dbReference type="Pfam" id="PF00155">
    <property type="entry name" value="Aminotran_1_2"/>
    <property type="match status" value="1"/>
</dbReference>
<dbReference type="PROSITE" id="PS00105">
    <property type="entry name" value="AA_TRANSFER_CLASS_1"/>
    <property type="match status" value="1"/>
</dbReference>
<feature type="domain" description="Aminotransferase class I/classII large" evidence="7">
    <location>
        <begin position="33"/>
        <end position="383"/>
    </location>
</feature>
<dbReference type="Proteomes" id="UP000658131">
    <property type="component" value="Unassembled WGS sequence"/>
</dbReference>
<evidence type="ECO:0000256" key="1">
    <source>
        <dbReference type="ARBA" id="ARBA00001933"/>
    </source>
</evidence>